<dbReference type="EMBL" id="BMLB01000008">
    <property type="protein sequence ID" value="GGK83444.1"/>
    <property type="molecule type" value="Genomic_DNA"/>
</dbReference>
<dbReference type="PANTHER" id="PTHR34820">
    <property type="entry name" value="INNER MEMBRANE PROTEIN YEBZ"/>
    <property type="match status" value="1"/>
</dbReference>
<feature type="transmembrane region" description="Helical" evidence="6">
    <location>
        <begin position="42"/>
        <end position="62"/>
    </location>
</feature>
<feature type="transmembrane region" description="Helical" evidence="6">
    <location>
        <begin position="146"/>
        <end position="166"/>
    </location>
</feature>
<feature type="transmembrane region" description="Helical" evidence="6">
    <location>
        <begin position="421"/>
        <end position="445"/>
    </location>
</feature>
<proteinExistence type="predicted"/>
<feature type="domain" description="Copper resistance protein D" evidence="7">
    <location>
        <begin position="220"/>
        <end position="315"/>
    </location>
</feature>
<feature type="transmembrane region" description="Helical" evidence="6">
    <location>
        <begin position="221"/>
        <end position="244"/>
    </location>
</feature>
<feature type="transmembrane region" description="Helical" evidence="6">
    <location>
        <begin position="74"/>
        <end position="94"/>
    </location>
</feature>
<evidence type="ECO:0000256" key="5">
    <source>
        <dbReference type="ARBA" id="ARBA00023136"/>
    </source>
</evidence>
<dbReference type="Pfam" id="PF09678">
    <property type="entry name" value="Caa3_CtaG"/>
    <property type="match status" value="1"/>
</dbReference>
<evidence type="ECO:0000256" key="4">
    <source>
        <dbReference type="ARBA" id="ARBA00022989"/>
    </source>
</evidence>
<sequence>MLALVSALAVAVWATGAAEPPPLGDPGAAVRWGLPVVTGLGRGAAALTVGALVLCVALVSPTGQAGLWGALRRVASLAAGTWFVLQAAQLVLTFRDVLGGARLSAPAQQVGAFLDLGAGRTLVAATVLTALVAVATLVARQPGETLVAQLLCAAALLQLAGTGHTGGTAAHGAAVLGLWLHTLSACVWVGGLAALVLVVARRRRLRDGAAAESPDLSVLAGRYSAVAAWAFVVLALSGVFSLAVRVDAPSEVLGTAWGRLLLVKVVLLGVLGSFGALHRRHTLPLLRRGRPGAFRRLAAVEVLVMASVLGMSSALARTRPPHSEAPVDDSVVALTGYAAPPAPSVLSAVTELRLEPVTLLLAGSSLVVYLRWVRRVRAAGVAWPRHRTLAAVVGAVGLAWVTSGGLAVYGSVLLGAHRAQLLLVLAVLPVLYVAAAPVTLGLQALPVRDDGSVGPREWLQRAAESAVVAVLTRPLVAGAHAAAALTVTLLPPVRGLLLASDVASVIALLYLTAVGVLLAVALGRPGAQSEEPLGARLLAVLPLVASCVVLGLQLRTSTVLVEPGYYSRLALPWVDNPLVAQRTAGLVMLALGGVSALVLAWLAVRSRRATVDREPGVPVASP</sequence>
<feature type="transmembrane region" description="Helical" evidence="6">
    <location>
        <begin position="297"/>
        <end position="316"/>
    </location>
</feature>
<evidence type="ECO:0000256" key="2">
    <source>
        <dbReference type="ARBA" id="ARBA00022475"/>
    </source>
</evidence>
<dbReference type="Proteomes" id="UP000662111">
    <property type="component" value="Unassembled WGS sequence"/>
</dbReference>
<keyword evidence="4 6" id="KW-1133">Transmembrane helix</keyword>
<evidence type="ECO:0000313" key="8">
    <source>
        <dbReference type="EMBL" id="GGK83444.1"/>
    </source>
</evidence>
<feature type="transmembrane region" description="Helical" evidence="6">
    <location>
        <begin position="121"/>
        <end position="139"/>
    </location>
</feature>
<dbReference type="InterPro" id="IPR019108">
    <property type="entry name" value="Caa3_assmbl_CtaG-rel"/>
</dbReference>
<keyword evidence="2" id="KW-1003">Cell membrane</keyword>
<keyword evidence="5 6" id="KW-0472">Membrane</keyword>
<name>A0ABQ2FDC7_9MICO</name>
<organism evidence="8 9">
    <name type="scientific">Ornithinimicrobium pekingense</name>
    <dbReference type="NCBI Taxonomy" id="384677"/>
    <lineage>
        <taxon>Bacteria</taxon>
        <taxon>Bacillati</taxon>
        <taxon>Actinomycetota</taxon>
        <taxon>Actinomycetes</taxon>
        <taxon>Micrococcales</taxon>
        <taxon>Ornithinimicrobiaceae</taxon>
        <taxon>Ornithinimicrobium</taxon>
    </lineage>
</organism>
<comment type="subcellular location">
    <subcellularLocation>
        <location evidence="1">Cell membrane</location>
        <topology evidence="1">Multi-pass membrane protein</topology>
    </subcellularLocation>
</comment>
<feature type="transmembrane region" description="Helical" evidence="6">
    <location>
        <begin position="389"/>
        <end position="409"/>
    </location>
</feature>
<accession>A0ABQ2FDC7</accession>
<feature type="transmembrane region" description="Helical" evidence="6">
    <location>
        <begin position="178"/>
        <end position="200"/>
    </location>
</feature>
<reference evidence="9" key="1">
    <citation type="journal article" date="2019" name="Int. J. Syst. Evol. Microbiol.">
        <title>The Global Catalogue of Microorganisms (GCM) 10K type strain sequencing project: providing services to taxonomists for standard genome sequencing and annotation.</title>
        <authorList>
            <consortium name="The Broad Institute Genomics Platform"/>
            <consortium name="The Broad Institute Genome Sequencing Center for Infectious Disease"/>
            <person name="Wu L."/>
            <person name="Ma J."/>
        </authorList>
    </citation>
    <scope>NUCLEOTIDE SEQUENCE [LARGE SCALE GENOMIC DNA]</scope>
    <source>
        <strain evidence="9">CGMCC 1.5362</strain>
    </source>
</reference>
<dbReference type="InterPro" id="IPR032694">
    <property type="entry name" value="CopC/D"/>
</dbReference>
<feature type="transmembrane region" description="Helical" evidence="6">
    <location>
        <begin position="583"/>
        <end position="604"/>
    </location>
</feature>
<evidence type="ECO:0000256" key="6">
    <source>
        <dbReference type="SAM" id="Phobius"/>
    </source>
</evidence>
<keyword evidence="9" id="KW-1185">Reference proteome</keyword>
<evidence type="ECO:0000313" key="9">
    <source>
        <dbReference type="Proteomes" id="UP000662111"/>
    </source>
</evidence>
<dbReference type="Pfam" id="PF05425">
    <property type="entry name" value="CopD"/>
    <property type="match status" value="1"/>
</dbReference>
<gene>
    <name evidence="8" type="ORF">GCM10011509_34850</name>
</gene>
<comment type="caution">
    <text evidence="8">The sequence shown here is derived from an EMBL/GenBank/DDBJ whole genome shotgun (WGS) entry which is preliminary data.</text>
</comment>
<evidence type="ECO:0000256" key="1">
    <source>
        <dbReference type="ARBA" id="ARBA00004651"/>
    </source>
</evidence>
<dbReference type="InterPro" id="IPR008457">
    <property type="entry name" value="Cu-R_CopD_dom"/>
</dbReference>
<feature type="transmembrane region" description="Helical" evidence="6">
    <location>
        <begin position="535"/>
        <end position="554"/>
    </location>
</feature>
<evidence type="ECO:0000259" key="7">
    <source>
        <dbReference type="Pfam" id="PF05425"/>
    </source>
</evidence>
<evidence type="ECO:0000256" key="3">
    <source>
        <dbReference type="ARBA" id="ARBA00022692"/>
    </source>
</evidence>
<feature type="transmembrane region" description="Helical" evidence="6">
    <location>
        <begin position="502"/>
        <end position="523"/>
    </location>
</feature>
<dbReference type="PANTHER" id="PTHR34820:SF4">
    <property type="entry name" value="INNER MEMBRANE PROTEIN YEBZ"/>
    <property type="match status" value="1"/>
</dbReference>
<protein>
    <submittedName>
        <fullName evidence="8">Copper resistance protein D</fullName>
    </submittedName>
</protein>
<feature type="transmembrane region" description="Helical" evidence="6">
    <location>
        <begin position="256"/>
        <end position="277"/>
    </location>
</feature>
<keyword evidence="3 6" id="KW-0812">Transmembrane</keyword>